<comment type="similarity">
    <text evidence="2 8">Belongs to the 4-toluene sulfonate uptake permease (TSUP) (TC 2.A.102) family.</text>
</comment>
<keyword evidence="5 8" id="KW-0812">Transmembrane</keyword>
<feature type="transmembrane region" description="Helical" evidence="8">
    <location>
        <begin position="236"/>
        <end position="253"/>
    </location>
</feature>
<protein>
    <recommendedName>
        <fullName evidence="8">Probable membrane transporter protein</fullName>
    </recommendedName>
</protein>
<evidence type="ECO:0000256" key="3">
    <source>
        <dbReference type="ARBA" id="ARBA00022448"/>
    </source>
</evidence>
<gene>
    <name evidence="9" type="ORF">CS022_08910</name>
</gene>
<dbReference type="InterPro" id="IPR002781">
    <property type="entry name" value="TM_pro_TauE-like"/>
</dbReference>
<dbReference type="Proteomes" id="UP000290287">
    <property type="component" value="Unassembled WGS sequence"/>
</dbReference>
<feature type="transmembrane region" description="Helical" evidence="8">
    <location>
        <begin position="206"/>
        <end position="224"/>
    </location>
</feature>
<evidence type="ECO:0000256" key="2">
    <source>
        <dbReference type="ARBA" id="ARBA00009142"/>
    </source>
</evidence>
<dbReference type="Pfam" id="PF01925">
    <property type="entry name" value="TauE"/>
    <property type="match status" value="1"/>
</dbReference>
<evidence type="ECO:0000256" key="1">
    <source>
        <dbReference type="ARBA" id="ARBA00004651"/>
    </source>
</evidence>
<reference evidence="9 10" key="1">
    <citation type="submission" date="2017-10" db="EMBL/GenBank/DDBJ databases">
        <title>Nyctiphanis sp. nov., isolated from the stomach of the euphausiid Nyctiphanes simplex (Hansen, 1911) in the Gulf of California.</title>
        <authorList>
            <person name="Gomez-Gil B."/>
            <person name="Aguilar-Mendez M."/>
            <person name="Lopez-Cortes A."/>
            <person name="Gomez-Gutierrez J."/>
            <person name="Roque A."/>
            <person name="Lang E."/>
            <person name="Gonzalez-Castillo A."/>
        </authorList>
    </citation>
    <scope>NUCLEOTIDE SEQUENCE [LARGE SCALE GENOMIC DNA]</scope>
    <source>
        <strain evidence="9 10">CAIM 600</strain>
    </source>
</reference>
<dbReference type="GO" id="GO:0005886">
    <property type="term" value="C:plasma membrane"/>
    <property type="evidence" value="ECO:0007669"/>
    <property type="project" value="UniProtKB-SubCell"/>
</dbReference>
<evidence type="ECO:0000313" key="10">
    <source>
        <dbReference type="Proteomes" id="UP000290287"/>
    </source>
</evidence>
<dbReference type="PANTHER" id="PTHR30269">
    <property type="entry name" value="TRANSMEMBRANE PROTEIN YFCA"/>
    <property type="match status" value="1"/>
</dbReference>
<keyword evidence="7 8" id="KW-0472">Membrane</keyword>
<keyword evidence="6 8" id="KW-1133">Transmembrane helix</keyword>
<dbReference type="InterPro" id="IPR052017">
    <property type="entry name" value="TSUP"/>
</dbReference>
<keyword evidence="3" id="KW-0813">Transport</keyword>
<feature type="transmembrane region" description="Helical" evidence="8">
    <location>
        <begin position="106"/>
        <end position="124"/>
    </location>
</feature>
<proteinExistence type="inferred from homology"/>
<sequence>MVVEVSFAFSILLLFLGFIAGIINTLAGGGSNLTIPALIVLGLPADVANATNRVGVLMQSVSGVAGFRHHNKLDTSQLIPILIPTIIGGLLGATAVTWLPEAWIKPALLGTMLLMATIILLKPQTVMPDAGTEVKKVTETPMSWLGLGIAGFYGGFVQAGVGFVLLAALCGTLRYDLVRGNALKVVCALAFTAVSMVVFIADDLILWLPGILLAIGSMFGAWIAVKMAIKANPNTLRWFLFVMTLIGCISAYFS</sequence>
<dbReference type="PANTHER" id="PTHR30269:SF0">
    <property type="entry name" value="MEMBRANE TRANSPORTER PROTEIN YFCA-RELATED"/>
    <property type="match status" value="1"/>
</dbReference>
<keyword evidence="4 8" id="KW-1003">Cell membrane</keyword>
<dbReference type="EMBL" id="PEIB01000008">
    <property type="protein sequence ID" value="RXJ73603.1"/>
    <property type="molecule type" value="Genomic_DNA"/>
</dbReference>
<evidence type="ECO:0000256" key="8">
    <source>
        <dbReference type="RuleBase" id="RU363041"/>
    </source>
</evidence>
<name>A0A4Q0YSG0_9GAMM</name>
<evidence type="ECO:0000256" key="4">
    <source>
        <dbReference type="ARBA" id="ARBA00022475"/>
    </source>
</evidence>
<keyword evidence="10" id="KW-1185">Reference proteome</keyword>
<evidence type="ECO:0000256" key="6">
    <source>
        <dbReference type="ARBA" id="ARBA00022989"/>
    </source>
</evidence>
<evidence type="ECO:0000256" key="7">
    <source>
        <dbReference type="ARBA" id="ARBA00023136"/>
    </source>
</evidence>
<evidence type="ECO:0000256" key="5">
    <source>
        <dbReference type="ARBA" id="ARBA00022692"/>
    </source>
</evidence>
<comment type="caution">
    <text evidence="9">The sequence shown here is derived from an EMBL/GenBank/DDBJ whole genome shotgun (WGS) entry which is preliminary data.</text>
</comment>
<evidence type="ECO:0000313" key="9">
    <source>
        <dbReference type="EMBL" id="RXJ73603.1"/>
    </source>
</evidence>
<dbReference type="OrthoDB" id="9807082at2"/>
<accession>A0A4Q0YSG0</accession>
<dbReference type="RefSeq" id="WP_129121979.1">
    <property type="nucleotide sequence ID" value="NZ_PEIB01000008.1"/>
</dbReference>
<organism evidence="9 10">
    <name type="scientific">Veronia nyctiphanis</name>
    <dbReference type="NCBI Taxonomy" id="1278244"/>
    <lineage>
        <taxon>Bacteria</taxon>
        <taxon>Pseudomonadati</taxon>
        <taxon>Pseudomonadota</taxon>
        <taxon>Gammaproteobacteria</taxon>
        <taxon>Vibrionales</taxon>
        <taxon>Vibrionaceae</taxon>
        <taxon>Veronia</taxon>
    </lineage>
</organism>
<feature type="transmembrane region" description="Helical" evidence="8">
    <location>
        <begin position="78"/>
        <end position="99"/>
    </location>
</feature>
<comment type="subcellular location">
    <subcellularLocation>
        <location evidence="1 8">Cell membrane</location>
        <topology evidence="1 8">Multi-pass membrane protein</topology>
    </subcellularLocation>
</comment>
<feature type="transmembrane region" description="Helical" evidence="8">
    <location>
        <begin position="144"/>
        <end position="170"/>
    </location>
</feature>
<feature type="transmembrane region" description="Helical" evidence="8">
    <location>
        <begin position="7"/>
        <end position="27"/>
    </location>
</feature>
<dbReference type="AlphaFoldDB" id="A0A4Q0YSG0"/>
<feature type="transmembrane region" description="Helical" evidence="8">
    <location>
        <begin position="182"/>
        <end position="200"/>
    </location>
</feature>